<proteinExistence type="predicted"/>
<evidence type="ECO:0008006" key="3">
    <source>
        <dbReference type="Google" id="ProtNLM"/>
    </source>
</evidence>
<dbReference type="AlphaFoldDB" id="A0A498KEF0"/>
<evidence type="ECO:0000313" key="2">
    <source>
        <dbReference type="Proteomes" id="UP000290289"/>
    </source>
</evidence>
<dbReference type="InterPro" id="IPR032675">
    <property type="entry name" value="LRR_dom_sf"/>
</dbReference>
<protein>
    <recommendedName>
        <fullName evidence="3">NB-ARC domain-containing protein</fullName>
    </recommendedName>
</protein>
<evidence type="ECO:0000313" key="1">
    <source>
        <dbReference type="EMBL" id="RXI03912.1"/>
    </source>
</evidence>
<name>A0A498KEF0_MALDO</name>
<gene>
    <name evidence="1" type="ORF">DVH24_038186</name>
</gene>
<reference evidence="1 2" key="1">
    <citation type="submission" date="2018-10" db="EMBL/GenBank/DDBJ databases">
        <title>A high-quality apple genome assembly.</title>
        <authorList>
            <person name="Hu J."/>
        </authorList>
    </citation>
    <scope>NUCLEOTIDE SEQUENCE [LARGE SCALE GENOMIC DNA]</scope>
    <source>
        <strain evidence="2">cv. HFTH1</strain>
        <tissue evidence="1">Young leaf</tissue>
    </source>
</reference>
<accession>A0A498KEF0</accession>
<organism evidence="1 2">
    <name type="scientific">Malus domestica</name>
    <name type="common">Apple</name>
    <name type="synonym">Pyrus malus</name>
    <dbReference type="NCBI Taxonomy" id="3750"/>
    <lineage>
        <taxon>Eukaryota</taxon>
        <taxon>Viridiplantae</taxon>
        <taxon>Streptophyta</taxon>
        <taxon>Embryophyta</taxon>
        <taxon>Tracheophyta</taxon>
        <taxon>Spermatophyta</taxon>
        <taxon>Magnoliopsida</taxon>
        <taxon>eudicotyledons</taxon>
        <taxon>Gunneridae</taxon>
        <taxon>Pentapetalae</taxon>
        <taxon>rosids</taxon>
        <taxon>fabids</taxon>
        <taxon>Rosales</taxon>
        <taxon>Rosaceae</taxon>
        <taxon>Amygdaloideae</taxon>
        <taxon>Maleae</taxon>
        <taxon>Malus</taxon>
    </lineage>
</organism>
<sequence>MAADLAAAAVEVESNSTLSLAGLWQKKKDYSAFGPILCETRGQKMLHIDLHDIKSCYSLKTPLDIILDIEGNKDLMETLLNEHLLLATLHTLWISYVWNLKSLDEKGLEHLTSLQQLQILSCKSLQFLPKEASGVVLPEEDVSEKEGKRLEKHISYSLHKDR</sequence>
<dbReference type="Proteomes" id="UP000290289">
    <property type="component" value="Chromosome 3"/>
</dbReference>
<comment type="caution">
    <text evidence="1">The sequence shown here is derived from an EMBL/GenBank/DDBJ whole genome shotgun (WGS) entry which is preliminary data.</text>
</comment>
<dbReference type="SUPFAM" id="SSF52058">
    <property type="entry name" value="L domain-like"/>
    <property type="match status" value="1"/>
</dbReference>
<keyword evidence="2" id="KW-1185">Reference proteome</keyword>
<dbReference type="Gene3D" id="3.80.10.10">
    <property type="entry name" value="Ribonuclease Inhibitor"/>
    <property type="match status" value="1"/>
</dbReference>
<dbReference type="EMBL" id="RDQH01000329">
    <property type="protein sequence ID" value="RXI03912.1"/>
    <property type="molecule type" value="Genomic_DNA"/>
</dbReference>